<evidence type="ECO:0008006" key="3">
    <source>
        <dbReference type="Google" id="ProtNLM"/>
    </source>
</evidence>
<dbReference type="EMBL" id="JQNX01000015">
    <property type="protein sequence ID" value="KIE57734.1"/>
    <property type="molecule type" value="Genomic_DNA"/>
</dbReference>
<name>A0ABR4ZUB3_9BACT</name>
<dbReference type="Proteomes" id="UP000031594">
    <property type="component" value="Unassembled WGS sequence"/>
</dbReference>
<keyword evidence="2" id="KW-1185">Reference proteome</keyword>
<comment type="caution">
    <text evidence="1">The sequence shown here is derived from an EMBL/GenBank/DDBJ whole genome shotgun (WGS) entry which is preliminary data.</text>
</comment>
<evidence type="ECO:0000313" key="1">
    <source>
        <dbReference type="EMBL" id="KIE57734.1"/>
    </source>
</evidence>
<evidence type="ECO:0000313" key="2">
    <source>
        <dbReference type="Proteomes" id="UP000031594"/>
    </source>
</evidence>
<proteinExistence type="predicted"/>
<organism evidence="1 2">
    <name type="scientific">Methylacidiphilum kamchatkense Kam1</name>
    <dbReference type="NCBI Taxonomy" id="1202785"/>
    <lineage>
        <taxon>Bacteria</taxon>
        <taxon>Pseudomonadati</taxon>
        <taxon>Verrucomicrobiota</taxon>
        <taxon>Methylacidiphilae</taxon>
        <taxon>Methylacidiphilales</taxon>
        <taxon>Methylacidiphilaceae</taxon>
        <taxon>Methylacidiphilum (ex Ratnadevi et al. 2023)</taxon>
    </lineage>
</organism>
<accession>A0ABR4ZUB3</accession>
<gene>
    <name evidence="1" type="ORF">A946_11600</name>
</gene>
<reference evidence="1 2" key="1">
    <citation type="submission" date="2014-08" db="EMBL/GenBank/DDBJ databases">
        <title>Methylacidiphilum kamchatkense strain Kam1 draft genome sequence.</title>
        <authorList>
            <person name="Birkeland N.-K."/>
            <person name="Erikstad H.A."/>
        </authorList>
    </citation>
    <scope>NUCLEOTIDE SEQUENCE [LARGE SCALE GENOMIC DNA]</scope>
    <source>
        <strain evidence="1 2">Kam1</strain>
    </source>
</reference>
<sequence>MWISSLIWLIRNCFYSPIFQITLIGQVFIKKLFDSIECPTLRTAVTGKQNTVLHKAAPKASITISHQKKSLLVQILNISQVR</sequence>
<protein>
    <recommendedName>
        <fullName evidence="3">Secreted protein</fullName>
    </recommendedName>
</protein>